<sequence length="774" mass="85506">MQAVFPRHIMFDGRALRQLNSEGGGDHTLTRKKTPELRGQGFSTDPILISYFARTAASMEDGMEEDYGEGTQASSALIENTMPKPPVPTPGRGRRRTTSARGRRTTAKPRGGRSKSAASRTRAGRSTRGRARRASTTASESSAAPLTVNASPRGRHGVPTKPETAGEMVLEAITTDSESVIDMQAEQYISAILPDPSTTIYAMGQTSGHSVNAPCSSYSVGDGCEEEPPVMRSPRRPRGRQARSAPVRRRRRVAVDGDELVVRGPLVGRWSSLLPVGTVVRRPSTKLVQLVAQAIHESPNRVLRVTHVYGALQSKYPYYKLLDKGGINSWKSSVRHALFQKWFVKVCPTSMCENVRHRSYFWGLNYYLRPREWVMPQQEPRAFSSPVQVRAGHRGDDDEPRKNTAAPSAFQLEPEREISLPETKKPLGRKRSQTAARGSSDCTPLVPQPSVEEQAGPSSTYPLPHMNLWKMEYMETDAWPAASQAFVSPSASATTSAVSTMASPAPPYVPAAVDSFQRSWKPEFPPLDQNDQQQMTWPESPQTSQVSQQSWGKFMASEAGNRLWEMIRSDDIGCPAQPIDDKYKFSFVGESQGEHSHGATTYSASLAQAIDDKYNSNLMTEHSHGATTYGASGKFSPRSVLFSPTHLPQIASPPSYTDLPLSDAKPPLLSPKPQKNAVEPVAAVPLHCLDGLISGFGLPPVDYTDGVAVFVRTSLPVWKRLMRRWRRCVGKDVARRQRITAFAMFPMRWPKAEEYPTRRDNSDDTNGFDDELPL</sequence>
<feature type="region of interest" description="Disordered" evidence="3">
    <location>
        <begin position="754"/>
        <end position="774"/>
    </location>
</feature>
<feature type="DNA-binding region" description="Fork-head" evidence="2">
    <location>
        <begin position="282"/>
        <end position="365"/>
    </location>
</feature>
<dbReference type="AlphaFoldDB" id="A0A9J6EQ21"/>
<evidence type="ECO:0000256" key="3">
    <source>
        <dbReference type="SAM" id="MobiDB-lite"/>
    </source>
</evidence>
<keyword evidence="1 2" id="KW-0238">DNA-binding</keyword>
<evidence type="ECO:0000259" key="4">
    <source>
        <dbReference type="PROSITE" id="PS50039"/>
    </source>
</evidence>
<feature type="compositionally biased region" description="Low complexity" evidence="3">
    <location>
        <begin position="134"/>
        <end position="144"/>
    </location>
</feature>
<comment type="subcellular location">
    <subcellularLocation>
        <location evidence="2">Nucleus</location>
    </subcellularLocation>
</comment>
<reference evidence="5" key="1">
    <citation type="journal article" date="2020" name="Cell">
        <title>Large-Scale Comparative Analyses of Tick Genomes Elucidate Their Genetic Diversity and Vector Capacities.</title>
        <authorList>
            <consortium name="Tick Genome and Microbiome Consortium (TIGMIC)"/>
            <person name="Jia N."/>
            <person name="Wang J."/>
            <person name="Shi W."/>
            <person name="Du L."/>
            <person name="Sun Y."/>
            <person name="Zhan W."/>
            <person name="Jiang J.F."/>
            <person name="Wang Q."/>
            <person name="Zhang B."/>
            <person name="Ji P."/>
            <person name="Bell-Sakyi L."/>
            <person name="Cui X.M."/>
            <person name="Yuan T.T."/>
            <person name="Jiang B.G."/>
            <person name="Yang W.F."/>
            <person name="Lam T.T."/>
            <person name="Chang Q.C."/>
            <person name="Ding S.J."/>
            <person name="Wang X.J."/>
            <person name="Zhu J.G."/>
            <person name="Ruan X.D."/>
            <person name="Zhao L."/>
            <person name="Wei J.T."/>
            <person name="Ye R.Z."/>
            <person name="Que T.C."/>
            <person name="Du C.H."/>
            <person name="Zhou Y.H."/>
            <person name="Cheng J.X."/>
            <person name="Dai P.F."/>
            <person name="Guo W.B."/>
            <person name="Han X.H."/>
            <person name="Huang E.J."/>
            <person name="Li L.F."/>
            <person name="Wei W."/>
            <person name="Gao Y.C."/>
            <person name="Liu J.Z."/>
            <person name="Shao H.Z."/>
            <person name="Wang X."/>
            <person name="Wang C.C."/>
            <person name="Yang T.C."/>
            <person name="Huo Q.B."/>
            <person name="Li W."/>
            <person name="Chen H.Y."/>
            <person name="Chen S.E."/>
            <person name="Zhou L.G."/>
            <person name="Ni X.B."/>
            <person name="Tian J.H."/>
            <person name="Sheng Y."/>
            <person name="Liu T."/>
            <person name="Pan Y.S."/>
            <person name="Xia L.Y."/>
            <person name="Li J."/>
            <person name="Zhao F."/>
            <person name="Cao W.C."/>
        </authorList>
    </citation>
    <scope>NUCLEOTIDE SEQUENCE</scope>
    <source>
        <strain evidence="5">Rmic-2018</strain>
    </source>
</reference>
<dbReference type="PROSITE" id="PS00658">
    <property type="entry name" value="FORK_HEAD_2"/>
    <property type="match status" value="1"/>
</dbReference>
<feature type="region of interest" description="Disordered" evidence="3">
    <location>
        <begin position="384"/>
        <end position="460"/>
    </location>
</feature>
<protein>
    <recommendedName>
        <fullName evidence="4">Fork-head domain-containing protein</fullName>
    </recommendedName>
</protein>
<feature type="compositionally biased region" description="Basic and acidic residues" evidence="3">
    <location>
        <begin position="24"/>
        <end position="36"/>
    </location>
</feature>
<dbReference type="InterPro" id="IPR036390">
    <property type="entry name" value="WH_DNA-bd_sf"/>
</dbReference>
<dbReference type="PROSITE" id="PS50039">
    <property type="entry name" value="FORK_HEAD_3"/>
    <property type="match status" value="1"/>
</dbReference>
<feature type="region of interest" description="Disordered" evidence="3">
    <location>
        <begin position="220"/>
        <end position="249"/>
    </location>
</feature>
<feature type="region of interest" description="Disordered" evidence="3">
    <location>
        <begin position="19"/>
        <end position="42"/>
    </location>
</feature>
<feature type="region of interest" description="Disordered" evidence="3">
    <location>
        <begin position="62"/>
        <end position="162"/>
    </location>
</feature>
<feature type="compositionally biased region" description="Basic residues" evidence="3">
    <location>
        <begin position="122"/>
        <end position="133"/>
    </location>
</feature>
<dbReference type="GO" id="GO:0005634">
    <property type="term" value="C:nucleus"/>
    <property type="evidence" value="ECO:0007669"/>
    <property type="project" value="UniProtKB-SubCell"/>
</dbReference>
<gene>
    <name evidence="5" type="ORF">HPB51_024631</name>
</gene>
<dbReference type="Gene3D" id="1.10.10.10">
    <property type="entry name" value="Winged helix-like DNA-binding domain superfamily/Winged helix DNA-binding domain"/>
    <property type="match status" value="1"/>
</dbReference>
<reference evidence="5" key="2">
    <citation type="submission" date="2021-09" db="EMBL/GenBank/DDBJ databases">
        <authorList>
            <person name="Jia N."/>
            <person name="Wang J."/>
            <person name="Shi W."/>
            <person name="Du L."/>
            <person name="Sun Y."/>
            <person name="Zhan W."/>
            <person name="Jiang J."/>
            <person name="Wang Q."/>
            <person name="Zhang B."/>
            <person name="Ji P."/>
            <person name="Sakyi L.B."/>
            <person name="Cui X."/>
            <person name="Yuan T."/>
            <person name="Jiang B."/>
            <person name="Yang W."/>
            <person name="Lam T.T.-Y."/>
            <person name="Chang Q."/>
            <person name="Ding S."/>
            <person name="Wang X."/>
            <person name="Zhu J."/>
            <person name="Ruan X."/>
            <person name="Zhao L."/>
            <person name="Wei J."/>
            <person name="Que T."/>
            <person name="Du C."/>
            <person name="Cheng J."/>
            <person name="Dai P."/>
            <person name="Han X."/>
            <person name="Huang E."/>
            <person name="Gao Y."/>
            <person name="Liu J."/>
            <person name="Shao H."/>
            <person name="Ye R."/>
            <person name="Li L."/>
            <person name="Wei W."/>
            <person name="Wang X."/>
            <person name="Wang C."/>
            <person name="Huo Q."/>
            <person name="Li W."/>
            <person name="Guo W."/>
            <person name="Chen H."/>
            <person name="Chen S."/>
            <person name="Zhou L."/>
            <person name="Zhou L."/>
            <person name="Ni X."/>
            <person name="Tian J."/>
            <person name="Zhou Y."/>
            <person name="Sheng Y."/>
            <person name="Liu T."/>
            <person name="Pan Y."/>
            <person name="Xia L."/>
            <person name="Li J."/>
            <person name="Zhao F."/>
            <person name="Cao W."/>
        </authorList>
    </citation>
    <scope>NUCLEOTIDE SEQUENCE</scope>
    <source>
        <strain evidence="5">Rmic-2018</strain>
        <tissue evidence="5">Larvae</tissue>
    </source>
</reference>
<comment type="caution">
    <text evidence="5">The sequence shown here is derived from an EMBL/GenBank/DDBJ whole genome shotgun (WGS) entry which is preliminary data.</text>
</comment>
<keyword evidence="2" id="KW-0539">Nucleus</keyword>
<feature type="compositionally biased region" description="Polar residues" evidence="3">
    <location>
        <begin position="433"/>
        <end position="442"/>
    </location>
</feature>
<dbReference type="GO" id="GO:0043565">
    <property type="term" value="F:sequence-specific DNA binding"/>
    <property type="evidence" value="ECO:0007669"/>
    <property type="project" value="InterPro"/>
</dbReference>
<accession>A0A9J6EQ21</accession>
<dbReference type="SUPFAM" id="SSF46785">
    <property type="entry name" value="Winged helix' DNA-binding domain"/>
    <property type="match status" value="1"/>
</dbReference>
<feature type="domain" description="Fork-head" evidence="4">
    <location>
        <begin position="282"/>
        <end position="365"/>
    </location>
</feature>
<organism evidence="5 6">
    <name type="scientific">Rhipicephalus microplus</name>
    <name type="common">Cattle tick</name>
    <name type="synonym">Boophilus microplus</name>
    <dbReference type="NCBI Taxonomy" id="6941"/>
    <lineage>
        <taxon>Eukaryota</taxon>
        <taxon>Metazoa</taxon>
        <taxon>Ecdysozoa</taxon>
        <taxon>Arthropoda</taxon>
        <taxon>Chelicerata</taxon>
        <taxon>Arachnida</taxon>
        <taxon>Acari</taxon>
        <taxon>Parasitiformes</taxon>
        <taxon>Ixodida</taxon>
        <taxon>Ixodoidea</taxon>
        <taxon>Ixodidae</taxon>
        <taxon>Rhipicephalinae</taxon>
        <taxon>Rhipicephalus</taxon>
        <taxon>Boophilus</taxon>
    </lineage>
</organism>
<keyword evidence="6" id="KW-1185">Reference proteome</keyword>
<dbReference type="Pfam" id="PF00250">
    <property type="entry name" value="Forkhead"/>
    <property type="match status" value="1"/>
</dbReference>
<evidence type="ECO:0000313" key="6">
    <source>
        <dbReference type="Proteomes" id="UP000821866"/>
    </source>
</evidence>
<feature type="compositionally biased region" description="Basic and acidic residues" evidence="3">
    <location>
        <begin position="413"/>
        <end position="425"/>
    </location>
</feature>
<dbReference type="InterPro" id="IPR001766">
    <property type="entry name" value="Fork_head_dom"/>
</dbReference>
<dbReference type="SMART" id="SM00339">
    <property type="entry name" value="FH"/>
    <property type="match status" value="1"/>
</dbReference>
<evidence type="ECO:0000256" key="2">
    <source>
        <dbReference type="PROSITE-ProRule" id="PRU00089"/>
    </source>
</evidence>
<feature type="compositionally biased region" description="Basic residues" evidence="3">
    <location>
        <begin position="233"/>
        <end position="249"/>
    </location>
</feature>
<dbReference type="EMBL" id="JABSTU010000003">
    <property type="protein sequence ID" value="KAH8036295.1"/>
    <property type="molecule type" value="Genomic_DNA"/>
</dbReference>
<evidence type="ECO:0000256" key="1">
    <source>
        <dbReference type="ARBA" id="ARBA00023125"/>
    </source>
</evidence>
<dbReference type="InterPro" id="IPR030456">
    <property type="entry name" value="TF_fork_head_CS_2"/>
</dbReference>
<proteinExistence type="predicted"/>
<evidence type="ECO:0000313" key="5">
    <source>
        <dbReference type="EMBL" id="KAH8036295.1"/>
    </source>
</evidence>
<dbReference type="InterPro" id="IPR036388">
    <property type="entry name" value="WH-like_DNA-bd_sf"/>
</dbReference>
<feature type="compositionally biased region" description="Basic residues" evidence="3">
    <location>
        <begin position="92"/>
        <end position="113"/>
    </location>
</feature>
<dbReference type="GO" id="GO:0003700">
    <property type="term" value="F:DNA-binding transcription factor activity"/>
    <property type="evidence" value="ECO:0007669"/>
    <property type="project" value="InterPro"/>
</dbReference>
<name>A0A9J6EQ21_RHIMP</name>
<dbReference type="Proteomes" id="UP000821866">
    <property type="component" value="Chromosome 11"/>
</dbReference>
<feature type="compositionally biased region" description="Basic and acidic residues" evidence="3">
    <location>
        <begin position="393"/>
        <end position="402"/>
    </location>
</feature>